<proteinExistence type="predicted"/>
<sequence length="71" mass="8333">MVKNTKFRATRREVDTCALEAIFEWPAGQNNNKHYLELVDYYEIGWEICGADQSCDDTQLWKLFLGIHLHS</sequence>
<evidence type="ECO:0000313" key="1">
    <source>
        <dbReference type="EMBL" id="KAF4360454.1"/>
    </source>
</evidence>
<protein>
    <submittedName>
        <fullName evidence="1">Uncharacterized protein</fullName>
    </submittedName>
</protein>
<accession>A0A7J6EPT4</accession>
<comment type="caution">
    <text evidence="1">The sequence shown here is derived from an EMBL/GenBank/DDBJ whole genome shotgun (WGS) entry which is preliminary data.</text>
</comment>
<reference evidence="1 2" key="1">
    <citation type="journal article" date="2020" name="bioRxiv">
        <title>Sequence and annotation of 42 cannabis genomes reveals extensive copy number variation in cannabinoid synthesis and pathogen resistance genes.</title>
        <authorList>
            <person name="Mckernan K.J."/>
            <person name="Helbert Y."/>
            <person name="Kane L.T."/>
            <person name="Ebling H."/>
            <person name="Zhang L."/>
            <person name="Liu B."/>
            <person name="Eaton Z."/>
            <person name="Mclaughlin S."/>
            <person name="Kingan S."/>
            <person name="Baybayan P."/>
            <person name="Concepcion G."/>
            <person name="Jordan M."/>
            <person name="Riva A."/>
            <person name="Barbazuk W."/>
            <person name="Harkins T."/>
        </authorList>
    </citation>
    <scope>NUCLEOTIDE SEQUENCE [LARGE SCALE GENOMIC DNA]</scope>
    <source>
        <strain evidence="2">cv. Jamaican Lion 4</strain>
        <tissue evidence="1">Leaf</tissue>
    </source>
</reference>
<dbReference type="Proteomes" id="UP000525078">
    <property type="component" value="Unassembled WGS sequence"/>
</dbReference>
<gene>
    <name evidence="1" type="ORF">F8388_001925</name>
</gene>
<dbReference type="AlphaFoldDB" id="A0A7J6EPT4"/>
<name>A0A7J6EPT4_CANSA</name>
<dbReference type="EMBL" id="JAATIP010000203">
    <property type="protein sequence ID" value="KAF4360454.1"/>
    <property type="molecule type" value="Genomic_DNA"/>
</dbReference>
<organism evidence="1 2">
    <name type="scientific">Cannabis sativa</name>
    <name type="common">Hemp</name>
    <name type="synonym">Marijuana</name>
    <dbReference type="NCBI Taxonomy" id="3483"/>
    <lineage>
        <taxon>Eukaryota</taxon>
        <taxon>Viridiplantae</taxon>
        <taxon>Streptophyta</taxon>
        <taxon>Embryophyta</taxon>
        <taxon>Tracheophyta</taxon>
        <taxon>Spermatophyta</taxon>
        <taxon>Magnoliopsida</taxon>
        <taxon>eudicotyledons</taxon>
        <taxon>Gunneridae</taxon>
        <taxon>Pentapetalae</taxon>
        <taxon>rosids</taxon>
        <taxon>fabids</taxon>
        <taxon>Rosales</taxon>
        <taxon>Cannabaceae</taxon>
        <taxon>Cannabis</taxon>
    </lineage>
</organism>
<evidence type="ECO:0000313" key="2">
    <source>
        <dbReference type="Proteomes" id="UP000525078"/>
    </source>
</evidence>